<name>A0ABR9S3I4_9BURK</name>
<dbReference type="Proteomes" id="UP000806285">
    <property type="component" value="Unassembled WGS sequence"/>
</dbReference>
<proteinExistence type="predicted"/>
<comment type="caution">
    <text evidence="1">The sequence shown here is derived from an EMBL/GenBank/DDBJ whole genome shotgun (WGS) entry which is preliminary data.</text>
</comment>
<protein>
    <submittedName>
        <fullName evidence="1">Uncharacterized protein</fullName>
    </submittedName>
</protein>
<gene>
    <name evidence="1" type="ORF">IM787_10850</name>
</gene>
<sequence length="164" mass="18616">MGYTNLYLVPKDPEYAPPADAIPRLAARIAKWTEENAIPSDPSTELSERPMYFGTVPETLPCPSCGSTVDLSDEELDEWAYEFRNSLWTARDARNLVIHMPCCQATLKAGELPLESRRRWSEAHYARFAVYVHDVRDDEFSPEELQEFGALLGCELHQFTESGT</sequence>
<evidence type="ECO:0000313" key="1">
    <source>
        <dbReference type="EMBL" id="MBE7368066.1"/>
    </source>
</evidence>
<dbReference type="EMBL" id="JADDIV010000003">
    <property type="protein sequence ID" value="MBE7368066.1"/>
    <property type="molecule type" value="Genomic_DNA"/>
</dbReference>
<dbReference type="RefSeq" id="WP_193676681.1">
    <property type="nucleotide sequence ID" value="NZ_JADDIV010000003.1"/>
</dbReference>
<reference evidence="1 2" key="1">
    <citation type="submission" date="2020-10" db="EMBL/GenBank/DDBJ databases">
        <title>Ramlibacter sp. HM2 16S ribosomal RNA gene Genome sequencing and assembly.</title>
        <authorList>
            <person name="Kang M."/>
        </authorList>
    </citation>
    <scope>NUCLEOTIDE SEQUENCE [LARGE SCALE GENOMIC DNA]</scope>
    <source>
        <strain evidence="1 2">HM2</strain>
    </source>
</reference>
<evidence type="ECO:0000313" key="2">
    <source>
        <dbReference type="Proteomes" id="UP000806285"/>
    </source>
</evidence>
<keyword evidence="2" id="KW-1185">Reference proteome</keyword>
<organism evidence="1 2">
    <name type="scientific">Ramlibacter pallidus</name>
    <dbReference type="NCBI Taxonomy" id="2780087"/>
    <lineage>
        <taxon>Bacteria</taxon>
        <taxon>Pseudomonadati</taxon>
        <taxon>Pseudomonadota</taxon>
        <taxon>Betaproteobacteria</taxon>
        <taxon>Burkholderiales</taxon>
        <taxon>Comamonadaceae</taxon>
        <taxon>Ramlibacter</taxon>
    </lineage>
</organism>
<accession>A0ABR9S3I4</accession>